<organism evidence="2 3">
    <name type="scientific">Hymenobacter arizonensis</name>
    <name type="common">Siccationidurans arizonensis</name>
    <dbReference type="NCBI Taxonomy" id="1227077"/>
    <lineage>
        <taxon>Bacteria</taxon>
        <taxon>Pseudomonadati</taxon>
        <taxon>Bacteroidota</taxon>
        <taxon>Cytophagia</taxon>
        <taxon>Cytophagales</taxon>
        <taxon>Hymenobacteraceae</taxon>
        <taxon>Hymenobacter</taxon>
    </lineage>
</organism>
<name>A0A1I5T8W6_HYMAR</name>
<protein>
    <submittedName>
        <fullName evidence="2">Helix-turn-helix</fullName>
    </submittedName>
</protein>
<dbReference type="InterPro" id="IPR001387">
    <property type="entry name" value="Cro/C1-type_HTH"/>
</dbReference>
<dbReference type="AlphaFoldDB" id="A0A1I5T8W6"/>
<dbReference type="OrthoDB" id="839492at2"/>
<dbReference type="RefSeq" id="WP_092668379.1">
    <property type="nucleotide sequence ID" value="NZ_FOXS01000001.1"/>
</dbReference>
<feature type="domain" description="HTH cro/C1-type" evidence="1">
    <location>
        <begin position="10"/>
        <end position="64"/>
    </location>
</feature>
<dbReference type="CDD" id="cd00093">
    <property type="entry name" value="HTH_XRE"/>
    <property type="match status" value="1"/>
</dbReference>
<dbReference type="Proteomes" id="UP000199029">
    <property type="component" value="Unassembled WGS sequence"/>
</dbReference>
<evidence type="ECO:0000313" key="2">
    <source>
        <dbReference type="EMBL" id="SFP79482.1"/>
    </source>
</evidence>
<evidence type="ECO:0000259" key="1">
    <source>
        <dbReference type="PROSITE" id="PS50943"/>
    </source>
</evidence>
<dbReference type="EMBL" id="FOXS01000001">
    <property type="protein sequence ID" value="SFP79482.1"/>
    <property type="molecule type" value="Genomic_DNA"/>
</dbReference>
<dbReference type="PROSITE" id="PS50943">
    <property type="entry name" value="HTH_CROC1"/>
    <property type="match status" value="1"/>
</dbReference>
<reference evidence="3" key="1">
    <citation type="submission" date="2016-10" db="EMBL/GenBank/DDBJ databases">
        <authorList>
            <person name="Varghese N."/>
            <person name="Submissions S."/>
        </authorList>
    </citation>
    <scope>NUCLEOTIDE SEQUENCE [LARGE SCALE GENOMIC DNA]</scope>
    <source>
        <strain evidence="3">OR362-8,ATCC BAA-1266,JCM 13504</strain>
    </source>
</reference>
<sequence>MTKNALGAEILKVRKLLKLTQNQLGMKVGVSGGAISQFEKGLSKPSEETLNRLIVILECDLKPLWLEAPSPDKLDDTFQTIPLYPIAAYPIMAGWTELTEVNLPRFMTYNEVPVLTLENVDYHFAWAFEVKGNSMAPRYPHRSRYVVNGSSLENSELRSATGVYLFIINDFPIMVRRVISNDASGLTLKADATGEELTLELNWLKEMIDRRQCLMFKLGQAIHLPPEE</sequence>
<keyword evidence="3" id="KW-1185">Reference proteome</keyword>
<dbReference type="SMART" id="SM00530">
    <property type="entry name" value="HTH_XRE"/>
    <property type="match status" value="1"/>
</dbReference>
<gene>
    <name evidence="2" type="ORF">SAMN04515668_0368</name>
</gene>
<dbReference type="Pfam" id="PF01381">
    <property type="entry name" value="HTH_3"/>
    <property type="match status" value="1"/>
</dbReference>
<accession>A0A1I5T8W6</accession>
<dbReference type="GO" id="GO:0003677">
    <property type="term" value="F:DNA binding"/>
    <property type="evidence" value="ECO:0007669"/>
    <property type="project" value="InterPro"/>
</dbReference>
<dbReference type="InterPro" id="IPR010982">
    <property type="entry name" value="Lambda_DNA-bd_dom_sf"/>
</dbReference>
<evidence type="ECO:0000313" key="3">
    <source>
        <dbReference type="Proteomes" id="UP000199029"/>
    </source>
</evidence>
<dbReference type="SUPFAM" id="SSF47413">
    <property type="entry name" value="lambda repressor-like DNA-binding domains"/>
    <property type="match status" value="1"/>
</dbReference>
<proteinExistence type="predicted"/>
<dbReference type="Gene3D" id="1.10.260.40">
    <property type="entry name" value="lambda repressor-like DNA-binding domains"/>
    <property type="match status" value="1"/>
</dbReference>